<dbReference type="CDD" id="cd00381">
    <property type="entry name" value="IMPDH"/>
    <property type="match status" value="1"/>
</dbReference>
<evidence type="ECO:0000256" key="3">
    <source>
        <dbReference type="ARBA" id="ARBA00022723"/>
    </source>
</evidence>
<evidence type="ECO:0000256" key="7">
    <source>
        <dbReference type="ARBA" id="ARBA00030699"/>
    </source>
</evidence>
<evidence type="ECO:0000313" key="11">
    <source>
        <dbReference type="EMBL" id="QHU02233.1"/>
    </source>
</evidence>
<comment type="catalytic activity">
    <reaction evidence="9">
        <text>IMP + NH4(+) + NADP(+) = GMP + NADPH + 2 H(+)</text>
        <dbReference type="Rhea" id="RHEA:17185"/>
        <dbReference type="ChEBI" id="CHEBI:15378"/>
        <dbReference type="ChEBI" id="CHEBI:28938"/>
        <dbReference type="ChEBI" id="CHEBI:57783"/>
        <dbReference type="ChEBI" id="CHEBI:58053"/>
        <dbReference type="ChEBI" id="CHEBI:58115"/>
        <dbReference type="ChEBI" id="CHEBI:58349"/>
        <dbReference type="EC" id="1.7.1.7"/>
    </reaction>
</comment>
<name>A0A6C0JAB7_9ZZZZ</name>
<dbReference type="HAMAP" id="MF_00596">
    <property type="entry name" value="GMP_reduct_type1"/>
    <property type="match status" value="1"/>
</dbReference>
<evidence type="ECO:0000256" key="6">
    <source>
        <dbReference type="ARBA" id="ARBA00023002"/>
    </source>
</evidence>
<evidence type="ECO:0000256" key="2">
    <source>
        <dbReference type="ARBA" id="ARBA00015800"/>
    </source>
</evidence>
<reference evidence="11" key="1">
    <citation type="journal article" date="2020" name="Nature">
        <title>Giant virus diversity and host interactions through global metagenomics.</title>
        <authorList>
            <person name="Schulz F."/>
            <person name="Roux S."/>
            <person name="Paez-Espino D."/>
            <person name="Jungbluth S."/>
            <person name="Walsh D.A."/>
            <person name="Denef V.J."/>
            <person name="McMahon K.D."/>
            <person name="Konstantinidis K.T."/>
            <person name="Eloe-Fadrosh E.A."/>
            <person name="Kyrpides N.C."/>
            <person name="Woyke T."/>
        </authorList>
    </citation>
    <scope>NUCLEOTIDE SEQUENCE</scope>
    <source>
        <strain evidence="11">GVMAG-M-3300025880-75</strain>
    </source>
</reference>
<dbReference type="PROSITE" id="PS00487">
    <property type="entry name" value="IMP_DH_GMP_RED"/>
    <property type="match status" value="1"/>
</dbReference>
<dbReference type="GO" id="GO:0003920">
    <property type="term" value="F:GMP reductase activity"/>
    <property type="evidence" value="ECO:0007669"/>
    <property type="project" value="UniProtKB-EC"/>
</dbReference>
<dbReference type="InterPro" id="IPR015875">
    <property type="entry name" value="IMP_DH/GMP_Rdtase_CS"/>
</dbReference>
<evidence type="ECO:0000256" key="1">
    <source>
        <dbReference type="ARBA" id="ARBA00012678"/>
    </source>
</evidence>
<dbReference type="GO" id="GO:0009117">
    <property type="term" value="P:nucleotide metabolic process"/>
    <property type="evidence" value="ECO:0007669"/>
    <property type="project" value="InterPro"/>
</dbReference>
<dbReference type="InterPro" id="IPR005993">
    <property type="entry name" value="GMPR"/>
</dbReference>
<comment type="function">
    <text evidence="8">Catalyzes the irreversible NADPH-dependent deamination of GMP to IMP. It functions in the conversion of nucleobase, nucleoside and nucleotide derivatives of G to A nucleotides, and in maintaining the intracellular balance of A and G nucleotides.</text>
</comment>
<organism evidence="11">
    <name type="scientific">viral metagenome</name>
    <dbReference type="NCBI Taxonomy" id="1070528"/>
    <lineage>
        <taxon>unclassified sequences</taxon>
        <taxon>metagenomes</taxon>
        <taxon>organismal metagenomes</taxon>
    </lineage>
</organism>
<dbReference type="InterPro" id="IPR050139">
    <property type="entry name" value="GMP_reductase"/>
</dbReference>
<dbReference type="InterPro" id="IPR001093">
    <property type="entry name" value="IMP_DH_GMPRt"/>
</dbReference>
<keyword evidence="4" id="KW-0521">NADP</keyword>
<evidence type="ECO:0000259" key="10">
    <source>
        <dbReference type="Pfam" id="PF00478"/>
    </source>
</evidence>
<keyword evidence="6" id="KW-0560">Oxidoreductase</keyword>
<dbReference type="PANTHER" id="PTHR43170">
    <property type="entry name" value="GMP REDUCTASE"/>
    <property type="match status" value="1"/>
</dbReference>
<dbReference type="SMART" id="SM01240">
    <property type="entry name" value="IMPDH"/>
    <property type="match status" value="1"/>
</dbReference>
<dbReference type="Gene3D" id="3.20.20.70">
    <property type="entry name" value="Aldolase class I"/>
    <property type="match status" value="1"/>
</dbReference>
<sequence>MKIETTPQLDFHNVLIRPKRTTISSRSEVDLEREFTFAHSTLKWKGVPIIAANMDTTGTFEIYDVLSKHKMITCLNKFYTTKDFEHRNSNNMTLNPDYFMISTGIDESQMSNLYELVKCSNAKWICVDVANGYMEQVVSYCEKLRVVFPNKIIIVGNVATREMVEELIINGKVDGVKVGIGPGSACLTRLKTGVGVPQLSAIIDCADAAHGCGGFIIGDGGITCPGDMAKAFGGGADFVMCGGVFAGHDENPGEIVERNGEKFKLFYGMSSQLAMEKHYGKMAKYRSSEGREIKVKYKGALEDTILDYLGGIRSMCAYINARKMKHISKCVTFVVVSQQLNTHLVK</sequence>
<dbReference type="SUPFAM" id="SSF51412">
    <property type="entry name" value="Inosine monophosphate dehydrogenase (IMPDH)"/>
    <property type="match status" value="1"/>
</dbReference>
<evidence type="ECO:0000256" key="4">
    <source>
        <dbReference type="ARBA" id="ARBA00022857"/>
    </source>
</evidence>
<proteinExistence type="inferred from homology"/>
<accession>A0A6C0JAB7</accession>
<dbReference type="InterPro" id="IPR013785">
    <property type="entry name" value="Aldolase_TIM"/>
</dbReference>
<dbReference type="PANTHER" id="PTHR43170:SF5">
    <property type="entry name" value="GMP REDUCTASE"/>
    <property type="match status" value="1"/>
</dbReference>
<feature type="domain" description="IMP dehydrogenase/GMP reductase" evidence="10">
    <location>
        <begin position="9"/>
        <end position="338"/>
    </location>
</feature>
<dbReference type="NCBIfam" id="NF003470">
    <property type="entry name" value="PRK05096.1"/>
    <property type="match status" value="1"/>
</dbReference>
<dbReference type="EC" id="1.7.1.7" evidence="1"/>
<keyword evidence="3" id="KW-0479">Metal-binding</keyword>
<dbReference type="EMBL" id="MN740355">
    <property type="protein sequence ID" value="QHU02233.1"/>
    <property type="molecule type" value="Genomic_DNA"/>
</dbReference>
<evidence type="ECO:0000256" key="8">
    <source>
        <dbReference type="ARBA" id="ARBA00037691"/>
    </source>
</evidence>
<dbReference type="GO" id="GO:0046872">
    <property type="term" value="F:metal ion binding"/>
    <property type="evidence" value="ECO:0007669"/>
    <property type="project" value="UniProtKB-KW"/>
</dbReference>
<dbReference type="Pfam" id="PF00478">
    <property type="entry name" value="IMPDH"/>
    <property type="match status" value="1"/>
</dbReference>
<dbReference type="GO" id="GO:1902560">
    <property type="term" value="C:GMP reductase complex"/>
    <property type="evidence" value="ECO:0007669"/>
    <property type="project" value="InterPro"/>
</dbReference>
<dbReference type="PIRSF" id="PIRSF000235">
    <property type="entry name" value="GMP_reductase"/>
    <property type="match status" value="1"/>
</dbReference>
<dbReference type="AlphaFoldDB" id="A0A6C0JAB7"/>
<evidence type="ECO:0000256" key="9">
    <source>
        <dbReference type="ARBA" id="ARBA00048616"/>
    </source>
</evidence>
<keyword evidence="5" id="KW-0630">Potassium</keyword>
<evidence type="ECO:0000256" key="5">
    <source>
        <dbReference type="ARBA" id="ARBA00022958"/>
    </source>
</evidence>
<protein>
    <recommendedName>
        <fullName evidence="2">GMP reductase</fullName>
        <ecNumber evidence="1">1.7.1.7</ecNumber>
    </recommendedName>
    <alternativeName>
        <fullName evidence="7">Guanosine 5'-monophosphate oxidoreductase</fullName>
    </alternativeName>
</protein>